<reference evidence="2 3" key="1">
    <citation type="submission" date="2016-10" db="EMBL/GenBank/DDBJ databases">
        <authorList>
            <person name="de Groot N.N."/>
        </authorList>
    </citation>
    <scope>NUCLEOTIDE SEQUENCE [LARGE SCALE GENOMIC DNA]</scope>
    <source>
        <strain evidence="2 3">DSM 7343</strain>
    </source>
</reference>
<sequence length="327" mass="37573">MLSRVASSIYWLNRYSERAENVARFIDANYQMALDLPESTSSQWQPLINTTGDHELFEKLYGEVTREKAIEFLVFDRNNPNSIHSCVRAARENARSVREYISSEMWEQLNTFYLMINSAAKEDSLDLPHQFFADIMTASHTFIGITDSTMNHGEGWHFGRLGRLLERADKTLRILDVKYFILLPSVDYVGSPYDNILWGALLRSGSAFEMYRKRHGRIDPKKIVDFLLLDLHFPRAVHYCLDAAMSSLQHITGGRRGTYSNKAEQVLGRLLADFDFASLEEIFEQGLHEYLVKTEAEILDVGISIREVFFTPQIADHDSATVMRALE</sequence>
<dbReference type="OrthoDB" id="9803532at2"/>
<dbReference type="Proteomes" id="UP000199409">
    <property type="component" value="Unassembled WGS sequence"/>
</dbReference>
<protein>
    <submittedName>
        <fullName evidence="2">Uncharacterized conserved protein, Alpha-E superfamily</fullName>
    </submittedName>
</protein>
<dbReference type="Pfam" id="PF04168">
    <property type="entry name" value="Alpha-E"/>
    <property type="match status" value="1"/>
</dbReference>
<dbReference type="PANTHER" id="PTHR34595">
    <property type="entry name" value="BLR5612 PROTEIN"/>
    <property type="match status" value="1"/>
</dbReference>
<evidence type="ECO:0000313" key="2">
    <source>
        <dbReference type="EMBL" id="SEA52766.1"/>
    </source>
</evidence>
<proteinExistence type="predicted"/>
<organism evidence="2 3">
    <name type="scientific">Desulfuromusa kysingii</name>
    <dbReference type="NCBI Taxonomy" id="37625"/>
    <lineage>
        <taxon>Bacteria</taxon>
        <taxon>Pseudomonadati</taxon>
        <taxon>Thermodesulfobacteriota</taxon>
        <taxon>Desulfuromonadia</taxon>
        <taxon>Desulfuromonadales</taxon>
        <taxon>Geopsychrobacteraceae</taxon>
        <taxon>Desulfuromusa</taxon>
    </lineage>
</organism>
<dbReference type="InterPro" id="IPR051680">
    <property type="entry name" value="ATP-dep_Glu-Cys_Ligase-2"/>
</dbReference>
<feature type="domain" description="DUF403" evidence="1">
    <location>
        <begin position="1"/>
        <end position="310"/>
    </location>
</feature>
<dbReference type="PANTHER" id="PTHR34595:SF7">
    <property type="entry name" value="SLL1039 PROTEIN"/>
    <property type="match status" value="1"/>
</dbReference>
<dbReference type="AlphaFoldDB" id="A0A1H4BXB4"/>
<dbReference type="RefSeq" id="WP_092348563.1">
    <property type="nucleotide sequence ID" value="NZ_FNQN01000007.1"/>
</dbReference>
<accession>A0A1H4BXB4</accession>
<dbReference type="STRING" id="37625.SAMN05660420_02324"/>
<evidence type="ECO:0000313" key="3">
    <source>
        <dbReference type="Proteomes" id="UP000199409"/>
    </source>
</evidence>
<evidence type="ECO:0000259" key="1">
    <source>
        <dbReference type="Pfam" id="PF04168"/>
    </source>
</evidence>
<keyword evidence="3" id="KW-1185">Reference proteome</keyword>
<dbReference type="InterPro" id="IPR007296">
    <property type="entry name" value="DUF403"/>
</dbReference>
<dbReference type="EMBL" id="FNQN01000007">
    <property type="protein sequence ID" value="SEA52766.1"/>
    <property type="molecule type" value="Genomic_DNA"/>
</dbReference>
<gene>
    <name evidence="2" type="ORF">SAMN05660420_02324</name>
</gene>
<name>A0A1H4BXB4_9BACT</name>